<dbReference type="InterPro" id="IPR038501">
    <property type="entry name" value="Spore_GerAC_C_sf"/>
</dbReference>
<evidence type="ECO:0000259" key="9">
    <source>
        <dbReference type="Pfam" id="PF25198"/>
    </source>
</evidence>
<feature type="domain" description="Spore germination GerAC-like C-terminal" evidence="8">
    <location>
        <begin position="210"/>
        <end position="374"/>
    </location>
</feature>
<feature type="domain" description="Spore germination protein N-terminal" evidence="9">
    <location>
        <begin position="22"/>
        <end position="194"/>
    </location>
</feature>
<dbReference type="PROSITE" id="PS51257">
    <property type="entry name" value="PROKAR_LIPOPROTEIN"/>
    <property type="match status" value="1"/>
</dbReference>
<dbReference type="NCBIfam" id="TIGR02887">
    <property type="entry name" value="spore_ger_x_C"/>
    <property type="match status" value="1"/>
</dbReference>
<comment type="similarity">
    <text evidence="2">Belongs to the GerABKC lipoprotein family.</text>
</comment>
<evidence type="ECO:0000256" key="3">
    <source>
        <dbReference type="ARBA" id="ARBA00022544"/>
    </source>
</evidence>
<sequence>MKRLTPIVVLLLSMLLVTGCWDRREVNDMAIVIAMALDKEPGGLYRLSVQVPLVSSLGSTSGGGGGTSGDKAYYVDSAVGKTIREANDIIQSRMSRELYYSHHRVIVLGEQLAREGMSDALDIIARFPENRLTVYLVMTRGKGIELLNVQPQFERFSGEAMRELLKMEALPVSLKDVAQMLTTPGVDAFLPVIAPVPSHPKGQSREVQIMGLALFHDDKLIHVAQSDSIKGVRWFQRYFTPFSAVLSLGGDNRMTVEFLRGKADITPVLKDGRVHFDIKVYASGIVMENMTGINLEHVNNIKKIEEMLKKEVKTSVEKTLQIMQKYRTDTIGLGIVLARYFPREWRETYRERWYEELPKITYTIRSKVVIEEIGQTTRNITKVDSENE</sequence>
<organism evidence="10 11">
    <name type="scientific">Brevibacillus gelatini</name>
    <dbReference type="NCBI Taxonomy" id="1655277"/>
    <lineage>
        <taxon>Bacteria</taxon>
        <taxon>Bacillati</taxon>
        <taxon>Bacillota</taxon>
        <taxon>Bacilli</taxon>
        <taxon>Bacillales</taxon>
        <taxon>Paenibacillaceae</taxon>
        <taxon>Brevibacillus</taxon>
    </lineage>
</organism>
<comment type="caution">
    <text evidence="10">The sequence shown here is derived from an EMBL/GenBank/DDBJ whole genome shotgun (WGS) entry which is preliminary data.</text>
</comment>
<evidence type="ECO:0000256" key="7">
    <source>
        <dbReference type="ARBA" id="ARBA00023288"/>
    </source>
</evidence>
<keyword evidence="4" id="KW-0732">Signal</keyword>
<dbReference type="RefSeq" id="WP_122905750.1">
    <property type="nucleotide sequence ID" value="NZ_RHHS01000039.1"/>
</dbReference>
<dbReference type="Pfam" id="PF25198">
    <property type="entry name" value="Spore_GerAC_N"/>
    <property type="match status" value="1"/>
</dbReference>
<evidence type="ECO:0000313" key="10">
    <source>
        <dbReference type="EMBL" id="RNB54607.1"/>
    </source>
</evidence>
<protein>
    <submittedName>
        <fullName evidence="10">Ger(X)C family spore germination protein</fullName>
    </submittedName>
</protein>
<evidence type="ECO:0000256" key="6">
    <source>
        <dbReference type="ARBA" id="ARBA00023139"/>
    </source>
</evidence>
<proteinExistence type="inferred from homology"/>
<dbReference type="Pfam" id="PF05504">
    <property type="entry name" value="Spore_GerAC"/>
    <property type="match status" value="1"/>
</dbReference>
<dbReference type="GO" id="GO:0016020">
    <property type="term" value="C:membrane"/>
    <property type="evidence" value="ECO:0007669"/>
    <property type="project" value="UniProtKB-SubCell"/>
</dbReference>
<keyword evidence="6" id="KW-0564">Palmitate</keyword>
<keyword evidence="5" id="KW-0472">Membrane</keyword>
<evidence type="ECO:0000256" key="2">
    <source>
        <dbReference type="ARBA" id="ARBA00007886"/>
    </source>
</evidence>
<keyword evidence="3" id="KW-0309">Germination</keyword>
<gene>
    <name evidence="10" type="ORF">EDM57_16325</name>
</gene>
<dbReference type="GO" id="GO:0009847">
    <property type="term" value="P:spore germination"/>
    <property type="evidence" value="ECO:0007669"/>
    <property type="project" value="InterPro"/>
</dbReference>
<dbReference type="AlphaFoldDB" id="A0A3M8AVF4"/>
<evidence type="ECO:0000313" key="11">
    <source>
        <dbReference type="Proteomes" id="UP000268829"/>
    </source>
</evidence>
<reference evidence="10 11" key="1">
    <citation type="submission" date="2018-10" db="EMBL/GenBank/DDBJ databases">
        <title>Phylogenomics of Brevibacillus.</title>
        <authorList>
            <person name="Dunlap C."/>
        </authorList>
    </citation>
    <scope>NUCLEOTIDE SEQUENCE [LARGE SCALE GENOMIC DNA]</scope>
    <source>
        <strain evidence="10 11">DSM 100115</strain>
    </source>
</reference>
<dbReference type="InterPro" id="IPR046953">
    <property type="entry name" value="Spore_GerAC-like_C"/>
</dbReference>
<evidence type="ECO:0000259" key="8">
    <source>
        <dbReference type="Pfam" id="PF05504"/>
    </source>
</evidence>
<dbReference type="Gene3D" id="3.30.300.210">
    <property type="entry name" value="Nutrient germinant receptor protein C, domain 3"/>
    <property type="match status" value="1"/>
</dbReference>
<dbReference type="PANTHER" id="PTHR35789:SF1">
    <property type="entry name" value="SPORE GERMINATION PROTEIN B3"/>
    <property type="match status" value="1"/>
</dbReference>
<dbReference type="EMBL" id="RHHS01000039">
    <property type="protein sequence ID" value="RNB54607.1"/>
    <property type="molecule type" value="Genomic_DNA"/>
</dbReference>
<dbReference type="InterPro" id="IPR008844">
    <property type="entry name" value="Spore_GerAC-like"/>
</dbReference>
<dbReference type="OrthoDB" id="9816067at2"/>
<dbReference type="Proteomes" id="UP000268829">
    <property type="component" value="Unassembled WGS sequence"/>
</dbReference>
<evidence type="ECO:0000256" key="1">
    <source>
        <dbReference type="ARBA" id="ARBA00004635"/>
    </source>
</evidence>
<keyword evidence="11" id="KW-1185">Reference proteome</keyword>
<comment type="subcellular location">
    <subcellularLocation>
        <location evidence="1">Membrane</location>
        <topology evidence="1">Lipid-anchor</topology>
    </subcellularLocation>
</comment>
<dbReference type="InterPro" id="IPR057336">
    <property type="entry name" value="GerAC_N"/>
</dbReference>
<name>A0A3M8AVF4_9BACL</name>
<keyword evidence="7" id="KW-0449">Lipoprotein</keyword>
<accession>A0A3M8AVF4</accession>
<evidence type="ECO:0000256" key="5">
    <source>
        <dbReference type="ARBA" id="ARBA00023136"/>
    </source>
</evidence>
<evidence type="ECO:0000256" key="4">
    <source>
        <dbReference type="ARBA" id="ARBA00022729"/>
    </source>
</evidence>
<dbReference type="PANTHER" id="PTHR35789">
    <property type="entry name" value="SPORE GERMINATION PROTEIN B3"/>
    <property type="match status" value="1"/>
</dbReference>